<organism evidence="2 3">
    <name type="scientific">Deinococcus aetherius</name>
    <dbReference type="NCBI Taxonomy" id="200252"/>
    <lineage>
        <taxon>Bacteria</taxon>
        <taxon>Thermotogati</taxon>
        <taxon>Deinococcota</taxon>
        <taxon>Deinococci</taxon>
        <taxon>Deinococcales</taxon>
        <taxon>Deinococcaceae</taxon>
        <taxon>Deinococcus</taxon>
    </lineage>
</organism>
<dbReference type="RefSeq" id="WP_264776669.1">
    <property type="nucleotide sequence ID" value="NZ_AP026560.1"/>
</dbReference>
<evidence type="ECO:0000313" key="2">
    <source>
        <dbReference type="EMBL" id="BDP40865.1"/>
    </source>
</evidence>
<keyword evidence="3" id="KW-1185">Reference proteome</keyword>
<dbReference type="InterPro" id="IPR002937">
    <property type="entry name" value="Amino_oxidase"/>
</dbReference>
<evidence type="ECO:0000259" key="1">
    <source>
        <dbReference type="Pfam" id="PF01593"/>
    </source>
</evidence>
<gene>
    <name evidence="2" type="ORF">DAETH_08340</name>
</gene>
<protein>
    <recommendedName>
        <fullName evidence="1">Amine oxidase domain-containing protein</fullName>
    </recommendedName>
</protein>
<proteinExistence type="predicted"/>
<name>A0ABM8AAR8_9DEIO</name>
<dbReference type="SUPFAM" id="SSF51905">
    <property type="entry name" value="FAD/NAD(P)-binding domain"/>
    <property type="match status" value="1"/>
</dbReference>
<dbReference type="Pfam" id="PF13450">
    <property type="entry name" value="NAD_binding_8"/>
    <property type="match status" value="1"/>
</dbReference>
<dbReference type="Gene3D" id="3.50.50.60">
    <property type="entry name" value="FAD/NAD(P)-binding domain"/>
    <property type="match status" value="1"/>
</dbReference>
<dbReference type="PANTHER" id="PTHR16128">
    <property type="entry name" value="FAD/NAD(P)-BINDING OXIDOREDUCTASE FAMILY PROTEIN"/>
    <property type="match status" value="1"/>
</dbReference>
<sequence length="344" mass="37782">MSSPDLLVVGAGLAGLALAGDVARAGMSVQVLDKSRGVSGRASTRRVVLDDGREARLDHGARFFTARHDRTRALAEGGVRDGWLRVWTRSVSEWREGSVTTPPPEYHRYVPPAGMSAMGRHLARGLPITTHAEVSSLERLADGWRVHTRDGASWEAPRLVLNLPGPQVAPLLDDLVDGVSVLAEAAGEVGRVRYDPYWAAGVVLERDVDAEWVALRLYGHPVLEWVAREHTKREPGHPPALMLHATPDWTRAHLERRPEDVLPELLEAAHEVLGGFTPVHAFAHRWRYATPTERAPGPAHWDPSLGLGWCGDWHTPDPNGPRVEAALLSGWALARRVLGEQDQD</sequence>
<evidence type="ECO:0000313" key="3">
    <source>
        <dbReference type="Proteomes" id="UP001064971"/>
    </source>
</evidence>
<dbReference type="Pfam" id="PF01593">
    <property type="entry name" value="Amino_oxidase"/>
    <property type="match status" value="1"/>
</dbReference>
<dbReference type="PRINTS" id="PR00420">
    <property type="entry name" value="RNGMNOXGNASE"/>
</dbReference>
<dbReference type="EMBL" id="AP026560">
    <property type="protein sequence ID" value="BDP40865.1"/>
    <property type="molecule type" value="Genomic_DNA"/>
</dbReference>
<feature type="domain" description="Amine oxidase" evidence="1">
    <location>
        <begin position="102"/>
        <end position="338"/>
    </location>
</feature>
<dbReference type="InterPro" id="IPR036188">
    <property type="entry name" value="FAD/NAD-bd_sf"/>
</dbReference>
<dbReference type="Proteomes" id="UP001064971">
    <property type="component" value="Chromosome"/>
</dbReference>
<dbReference type="Gene3D" id="3.90.660.10">
    <property type="match status" value="1"/>
</dbReference>
<accession>A0ABM8AAR8</accession>
<reference evidence="2" key="1">
    <citation type="submission" date="2022-07" db="EMBL/GenBank/DDBJ databases">
        <title>Complete Genome Sequence of the Radioresistant Bacterium Deinococcus aetherius ST0316, Isolated from the Air Dust collected in Lower Stratosphere above Japan.</title>
        <authorList>
            <person name="Satoh K."/>
            <person name="Hagiwara K."/>
            <person name="Katsumata K."/>
            <person name="Kubo A."/>
            <person name="Yokobori S."/>
            <person name="Yamagishi A."/>
            <person name="Oono Y."/>
            <person name="Narumi I."/>
        </authorList>
    </citation>
    <scope>NUCLEOTIDE SEQUENCE</scope>
    <source>
        <strain evidence="2">ST0316</strain>
    </source>
</reference>
<dbReference type="PANTHER" id="PTHR16128:SF5">
    <property type="entry name" value="FAD_NAD(P)-BINDING OXIDOREDUCTASE FAMILY PROTEIN"/>
    <property type="match status" value="1"/>
</dbReference>